<sequence>MRRNTFGAGSVRQSDPESRPDNVLAEEADDALVADFREKLLDEIDLTELSKLDLTQRRARLERVMTHLVASKGPLLSSRERTALIRRVVAEALGLGVLEPLLADDAITEIMVNGPDQIFVERNGQVQLANVRFVNNEQLLQTIDRIVSQVNRRVDESSPMVDARLPERGERVNVILPPLSLDGPVVTIRKFPRAFTLEELIGNGTLDADTARLLGACVRAKLNILVSGGTGSGKTTLLNSLSAFIPDRERIVTIEDAAELSLQQNHVIRLESRPPNVEGKGQVTIRDLVRNSLRMRPDRIVVGEVRGGETMDMLSAMNTGHEGSLTTIHANSPIEALSRAETLASMSDLELPFAAVQEQVNNAIDIIVQLDRGPTGSRRVSEAVYVASKGREPYRLQPISVFELDDSVGPNGELHGRHRIRALPLALARRLRHTGEEFVVNPEAAPEESA</sequence>
<evidence type="ECO:0000256" key="1">
    <source>
        <dbReference type="ARBA" id="ARBA00006611"/>
    </source>
</evidence>
<organism evidence="4 5">
    <name type="scientific">Aeromicrobium terrae</name>
    <dbReference type="NCBI Taxonomy" id="2498846"/>
    <lineage>
        <taxon>Bacteria</taxon>
        <taxon>Bacillati</taxon>
        <taxon>Actinomycetota</taxon>
        <taxon>Actinomycetes</taxon>
        <taxon>Propionibacteriales</taxon>
        <taxon>Nocardioidaceae</taxon>
        <taxon>Aeromicrobium</taxon>
    </lineage>
</organism>
<dbReference type="RefSeq" id="WP_147684252.1">
    <property type="nucleotide sequence ID" value="NZ_VDUX01000002.1"/>
</dbReference>
<dbReference type="Gene3D" id="3.40.50.300">
    <property type="entry name" value="P-loop containing nucleotide triphosphate hydrolases"/>
    <property type="match status" value="1"/>
</dbReference>
<dbReference type="InterPro" id="IPR050921">
    <property type="entry name" value="T4SS_GSP_E_ATPase"/>
</dbReference>
<dbReference type="OrthoDB" id="9810761at2"/>
<evidence type="ECO:0000313" key="4">
    <source>
        <dbReference type="EMBL" id="TXL61998.1"/>
    </source>
</evidence>
<evidence type="ECO:0000313" key="5">
    <source>
        <dbReference type="Proteomes" id="UP000321571"/>
    </source>
</evidence>
<feature type="region of interest" description="Disordered" evidence="2">
    <location>
        <begin position="1"/>
        <end position="22"/>
    </location>
</feature>
<protein>
    <submittedName>
        <fullName evidence="4">CpaF family protein</fullName>
    </submittedName>
</protein>
<keyword evidence="5" id="KW-1185">Reference proteome</keyword>
<name>A0A5C8NL76_9ACTN</name>
<feature type="domain" description="Bacterial type II secretion system protein E" evidence="3">
    <location>
        <begin position="94"/>
        <end position="370"/>
    </location>
</feature>
<dbReference type="EMBL" id="VDUX01000002">
    <property type="protein sequence ID" value="TXL61998.1"/>
    <property type="molecule type" value="Genomic_DNA"/>
</dbReference>
<dbReference type="InterPro" id="IPR001482">
    <property type="entry name" value="T2SS/T4SS_dom"/>
</dbReference>
<evidence type="ECO:0000259" key="3">
    <source>
        <dbReference type="Pfam" id="PF00437"/>
    </source>
</evidence>
<dbReference type="InterPro" id="IPR027417">
    <property type="entry name" value="P-loop_NTPase"/>
</dbReference>
<dbReference type="GO" id="GO:0016887">
    <property type="term" value="F:ATP hydrolysis activity"/>
    <property type="evidence" value="ECO:0007669"/>
    <property type="project" value="InterPro"/>
</dbReference>
<dbReference type="CDD" id="cd01130">
    <property type="entry name" value="VirB11-like_ATPase"/>
    <property type="match status" value="1"/>
</dbReference>
<evidence type="ECO:0000256" key="2">
    <source>
        <dbReference type="SAM" id="MobiDB-lite"/>
    </source>
</evidence>
<gene>
    <name evidence="4" type="ORF">FHP06_04605</name>
</gene>
<dbReference type="PANTHER" id="PTHR30486">
    <property type="entry name" value="TWITCHING MOTILITY PROTEIN PILT"/>
    <property type="match status" value="1"/>
</dbReference>
<comment type="similarity">
    <text evidence="1">Belongs to the GSP E family.</text>
</comment>
<dbReference type="Proteomes" id="UP000321571">
    <property type="component" value="Unassembled WGS sequence"/>
</dbReference>
<dbReference type="Gene3D" id="3.30.450.380">
    <property type="match status" value="1"/>
</dbReference>
<dbReference type="SUPFAM" id="SSF52540">
    <property type="entry name" value="P-loop containing nucleoside triphosphate hydrolases"/>
    <property type="match status" value="1"/>
</dbReference>
<proteinExistence type="inferred from homology"/>
<reference evidence="4 5" key="1">
    <citation type="submission" date="2019-06" db="EMBL/GenBank/DDBJ databases">
        <title>Aeromicrobium sp. nov., isolated from a maize field.</title>
        <authorList>
            <person name="Lin S.-Y."/>
            <person name="Tsai C.-F."/>
            <person name="Young C.-C."/>
        </authorList>
    </citation>
    <scope>NUCLEOTIDE SEQUENCE [LARGE SCALE GENOMIC DNA]</scope>
    <source>
        <strain evidence="4 5">CC-CFT486</strain>
    </source>
</reference>
<dbReference type="Pfam" id="PF00437">
    <property type="entry name" value="T2SSE"/>
    <property type="match status" value="1"/>
</dbReference>
<comment type="caution">
    <text evidence="4">The sequence shown here is derived from an EMBL/GenBank/DDBJ whole genome shotgun (WGS) entry which is preliminary data.</text>
</comment>
<accession>A0A5C8NL76</accession>
<dbReference type="AlphaFoldDB" id="A0A5C8NL76"/>
<dbReference type="PANTHER" id="PTHR30486:SF15">
    <property type="entry name" value="TYPE II_IV SECRETION SYSTEM ATPASE"/>
    <property type="match status" value="1"/>
</dbReference>